<gene>
    <name evidence="2" type="ORF">JF537_01435</name>
    <name evidence="3" type="ORF">RIB56_15505</name>
</gene>
<accession>A0A1N6NBW2</accession>
<feature type="region of interest" description="Disordered" evidence="1">
    <location>
        <begin position="1"/>
        <end position="45"/>
    </location>
</feature>
<keyword evidence="5" id="KW-1185">Reference proteome</keyword>
<dbReference type="Proteomes" id="UP001284771">
    <property type="component" value="Unassembled WGS sequence"/>
</dbReference>
<reference evidence="5" key="2">
    <citation type="submission" date="2023-07" db="EMBL/GenBank/DDBJ databases">
        <title>Draft genomic sequences of Priestia flexa CCM isolated from the soil of an abandoned mine contaminated by free cyanide in the high Andean zone of Tacna, Peru.</title>
        <authorList>
            <person name="Caceda Quiroz C.J."/>
            <person name="Maraza Chooque G.J."/>
            <person name="Fora Quispe G.L."/>
            <person name="Carpio Mamani M."/>
        </authorList>
    </citation>
    <scope>NUCLEOTIDE SEQUENCE [LARGE SCALE GENOMIC DNA]</scope>
    <source>
        <strain evidence="5">CCM</strain>
    </source>
</reference>
<comment type="caution">
    <text evidence="2">The sequence shown here is derived from an EMBL/GenBank/DDBJ whole genome shotgun (WGS) entry which is preliminary data.</text>
</comment>
<dbReference type="Proteomes" id="UP000664578">
    <property type="component" value="Unassembled WGS sequence"/>
</dbReference>
<dbReference type="EMBL" id="JAWUZT010000051">
    <property type="protein sequence ID" value="MDW8517531.1"/>
    <property type="molecule type" value="Genomic_DNA"/>
</dbReference>
<dbReference type="Pfam" id="PF14140">
    <property type="entry name" value="YpzI"/>
    <property type="match status" value="1"/>
</dbReference>
<organism evidence="2 4">
    <name type="scientific">Priestia flexa</name>
    <dbReference type="NCBI Taxonomy" id="86664"/>
    <lineage>
        <taxon>Bacteria</taxon>
        <taxon>Bacillati</taxon>
        <taxon>Bacillota</taxon>
        <taxon>Bacilli</taxon>
        <taxon>Bacillales</taxon>
        <taxon>Bacillaceae</taxon>
        <taxon>Priestia</taxon>
    </lineage>
</organism>
<sequence length="45" mass="5143">MGKDRQEKKLKKSKRVESDRDQGLHYPGATSLQSPEEGRDTNGQR</sequence>
<proteinExistence type="predicted"/>
<feature type="compositionally biased region" description="Basic and acidic residues" evidence="1">
    <location>
        <begin position="36"/>
        <end position="45"/>
    </location>
</feature>
<evidence type="ECO:0000313" key="2">
    <source>
        <dbReference type="EMBL" id="MBN8250238.1"/>
    </source>
</evidence>
<evidence type="ECO:0000313" key="3">
    <source>
        <dbReference type="EMBL" id="MDW8517531.1"/>
    </source>
</evidence>
<evidence type="ECO:0000313" key="5">
    <source>
        <dbReference type="Proteomes" id="UP001284771"/>
    </source>
</evidence>
<dbReference type="EMBL" id="JAEMWV010000001">
    <property type="protein sequence ID" value="MBN8250238.1"/>
    <property type="molecule type" value="Genomic_DNA"/>
</dbReference>
<protein>
    <submittedName>
        <fullName evidence="2">YpzI family protein</fullName>
    </submittedName>
</protein>
<dbReference type="AlphaFoldDB" id="A0A1N6NBW2"/>
<dbReference type="InterPro" id="IPR025414">
    <property type="entry name" value="YpzI-like"/>
</dbReference>
<evidence type="ECO:0000313" key="4">
    <source>
        <dbReference type="Proteomes" id="UP000664578"/>
    </source>
</evidence>
<reference evidence="2" key="1">
    <citation type="submission" date="2020-12" db="EMBL/GenBank/DDBJ databases">
        <title>PHA producing bacteria isolated from mangrove.</title>
        <authorList>
            <person name="Zheng W."/>
            <person name="Yu S."/>
            <person name="Huang Y."/>
        </authorList>
    </citation>
    <scope>NUCLEOTIDE SEQUENCE</scope>
    <source>
        <strain evidence="2">GN22-4</strain>
    </source>
</reference>
<dbReference type="GeneID" id="93683543"/>
<name>A0A1N6NBW2_9BACI</name>
<evidence type="ECO:0000256" key="1">
    <source>
        <dbReference type="SAM" id="MobiDB-lite"/>
    </source>
</evidence>
<accession>A0A4P8X8N4</accession>
<dbReference type="RefSeq" id="WP_064484030.1">
    <property type="nucleotide sequence ID" value="NZ_CANLXW010000016.1"/>
</dbReference>
<reference evidence="3" key="3">
    <citation type="submission" date="2024-05" db="EMBL/GenBank/DDBJ databases">
        <title>Draft genomic sequences of Priestia flexa CCM isolated from the soil of an abandoned mine contaminated by free cyanide in the high Andean zone of Tacna, Peru.</title>
        <authorList>
            <person name="Caceda Quiroz C.J."/>
            <person name="Maraza Chooque G.J."/>
            <person name="Fora Quispe G.L."/>
            <person name="Carpio Mamani M."/>
        </authorList>
    </citation>
    <scope>NUCLEOTIDE SEQUENCE</scope>
    <source>
        <strain evidence="3">CCM</strain>
    </source>
</reference>